<accession>A0A0L0QLY8</accession>
<organism evidence="5 6">
    <name type="scientific">Virgibacillus pantothenticus</name>
    <dbReference type="NCBI Taxonomy" id="1473"/>
    <lineage>
        <taxon>Bacteria</taxon>
        <taxon>Bacillati</taxon>
        <taxon>Bacillota</taxon>
        <taxon>Bacilli</taxon>
        <taxon>Bacillales</taxon>
        <taxon>Bacillaceae</taxon>
        <taxon>Virgibacillus</taxon>
    </lineage>
</organism>
<dbReference type="AlphaFoldDB" id="A0A0L0QLY8"/>
<dbReference type="RefSeq" id="WP_050351821.1">
    <property type="nucleotide sequence ID" value="NZ_CP073011.1"/>
</dbReference>
<dbReference type="InterPro" id="IPR023187">
    <property type="entry name" value="Tscrpt_reg_MarR-type_CS"/>
</dbReference>
<dbReference type="InterPro" id="IPR000835">
    <property type="entry name" value="HTH_MarR-typ"/>
</dbReference>
<dbReference type="PROSITE" id="PS01117">
    <property type="entry name" value="HTH_MARR_1"/>
    <property type="match status" value="1"/>
</dbReference>
<gene>
    <name evidence="5" type="ORF">AFK71_12320</name>
</gene>
<dbReference type="InterPro" id="IPR036390">
    <property type="entry name" value="WH_DNA-bd_sf"/>
</dbReference>
<evidence type="ECO:0000256" key="1">
    <source>
        <dbReference type="ARBA" id="ARBA00023015"/>
    </source>
</evidence>
<dbReference type="OrthoDB" id="1853358at2"/>
<comment type="caution">
    <text evidence="5">The sequence shown here is derived from an EMBL/GenBank/DDBJ whole genome shotgun (WGS) entry which is preliminary data.</text>
</comment>
<dbReference type="CDD" id="cd00090">
    <property type="entry name" value="HTH_ARSR"/>
    <property type="match status" value="1"/>
</dbReference>
<dbReference type="EMBL" id="LGTO01000007">
    <property type="protein sequence ID" value="KNE19293.1"/>
    <property type="molecule type" value="Genomic_DNA"/>
</dbReference>
<dbReference type="Pfam" id="PF01047">
    <property type="entry name" value="MarR"/>
    <property type="match status" value="1"/>
</dbReference>
<keyword evidence="2" id="KW-0238">DNA-binding</keyword>
<dbReference type="SUPFAM" id="SSF46785">
    <property type="entry name" value="Winged helix' DNA-binding domain"/>
    <property type="match status" value="1"/>
</dbReference>
<dbReference type="GeneID" id="66872382"/>
<evidence type="ECO:0000256" key="2">
    <source>
        <dbReference type="ARBA" id="ARBA00023125"/>
    </source>
</evidence>
<dbReference type="SMART" id="SM00347">
    <property type="entry name" value="HTH_MARR"/>
    <property type="match status" value="1"/>
</dbReference>
<dbReference type="InterPro" id="IPR036388">
    <property type="entry name" value="WH-like_DNA-bd_sf"/>
</dbReference>
<dbReference type="GO" id="GO:0003677">
    <property type="term" value="F:DNA binding"/>
    <property type="evidence" value="ECO:0007669"/>
    <property type="project" value="UniProtKB-KW"/>
</dbReference>
<dbReference type="PANTHER" id="PTHR42756">
    <property type="entry name" value="TRANSCRIPTIONAL REGULATOR, MARR"/>
    <property type="match status" value="1"/>
</dbReference>
<feature type="domain" description="HTH marR-type" evidence="4">
    <location>
        <begin position="8"/>
        <end position="140"/>
    </location>
</feature>
<proteinExistence type="predicted"/>
<dbReference type="PRINTS" id="PR00598">
    <property type="entry name" value="HTHMARR"/>
</dbReference>
<evidence type="ECO:0000313" key="5">
    <source>
        <dbReference type="EMBL" id="KNE19293.1"/>
    </source>
</evidence>
<keyword evidence="3" id="KW-0804">Transcription</keyword>
<protein>
    <recommendedName>
        <fullName evidence="4">HTH marR-type domain-containing protein</fullName>
    </recommendedName>
</protein>
<sequence>MNKTNQSIEEMLNLIVVISRQFGVLQKESSQCCGITTIQSHILYEIKCAPKLSLNDLAEKLNLDNSTISRHIHDLVKKDLVLRQSDSKDRRFVTLDLTEQGAALEKEISNMMFAWILDILSYLPKDKKESTFSELKLLSEAINKSKYCCQPPI</sequence>
<keyword evidence="6" id="KW-1185">Reference proteome</keyword>
<dbReference type="GO" id="GO:0003700">
    <property type="term" value="F:DNA-binding transcription factor activity"/>
    <property type="evidence" value="ECO:0007669"/>
    <property type="project" value="InterPro"/>
</dbReference>
<dbReference type="PANTHER" id="PTHR42756:SF1">
    <property type="entry name" value="TRANSCRIPTIONAL REPRESSOR OF EMRAB OPERON"/>
    <property type="match status" value="1"/>
</dbReference>
<evidence type="ECO:0000256" key="3">
    <source>
        <dbReference type="ARBA" id="ARBA00023163"/>
    </source>
</evidence>
<name>A0A0L0QLY8_VIRPA</name>
<dbReference type="PATRIC" id="fig|1473.5.peg.1030"/>
<dbReference type="PROSITE" id="PS50995">
    <property type="entry name" value="HTH_MARR_2"/>
    <property type="match status" value="1"/>
</dbReference>
<reference evidence="6" key="1">
    <citation type="submission" date="2015-07" db="EMBL/GenBank/DDBJ databases">
        <title>Fjat-10053 dsm26.</title>
        <authorList>
            <person name="Liu B."/>
            <person name="Wang J."/>
            <person name="Zhu Y."/>
            <person name="Liu G."/>
            <person name="Chen Q."/>
            <person name="Chen Z."/>
            <person name="Lan J."/>
            <person name="Che J."/>
            <person name="Ge C."/>
            <person name="Shi H."/>
            <person name="Pan Z."/>
            <person name="Liu X."/>
        </authorList>
    </citation>
    <scope>NUCLEOTIDE SEQUENCE [LARGE SCALE GENOMIC DNA]</scope>
    <source>
        <strain evidence="6">DSM 26</strain>
    </source>
</reference>
<dbReference type="InterPro" id="IPR011991">
    <property type="entry name" value="ArsR-like_HTH"/>
</dbReference>
<evidence type="ECO:0000313" key="6">
    <source>
        <dbReference type="Proteomes" id="UP000036780"/>
    </source>
</evidence>
<dbReference type="Gene3D" id="1.10.10.10">
    <property type="entry name" value="Winged helix-like DNA-binding domain superfamily/Winged helix DNA-binding domain"/>
    <property type="match status" value="1"/>
</dbReference>
<keyword evidence="1" id="KW-0805">Transcription regulation</keyword>
<evidence type="ECO:0000259" key="4">
    <source>
        <dbReference type="PROSITE" id="PS50995"/>
    </source>
</evidence>
<dbReference type="Proteomes" id="UP000036780">
    <property type="component" value="Unassembled WGS sequence"/>
</dbReference>